<dbReference type="RefSeq" id="WP_279932219.1">
    <property type="nucleotide sequence ID" value="NZ_JARWBG010000054.1"/>
</dbReference>
<feature type="transmembrane region" description="Helical" evidence="8">
    <location>
        <begin position="472"/>
        <end position="492"/>
    </location>
</feature>
<name>A0ABT6HY95_9ACTN</name>
<feature type="transmembrane region" description="Helical" evidence="8">
    <location>
        <begin position="53"/>
        <end position="74"/>
    </location>
</feature>
<feature type="transmembrane region" description="Helical" evidence="8">
    <location>
        <begin position="134"/>
        <end position="153"/>
    </location>
</feature>
<feature type="compositionally biased region" description="Low complexity" evidence="7">
    <location>
        <begin position="11"/>
        <end position="22"/>
    </location>
</feature>
<evidence type="ECO:0000256" key="2">
    <source>
        <dbReference type="ARBA" id="ARBA00005697"/>
    </source>
</evidence>
<keyword evidence="6 8" id="KW-0472">Membrane</keyword>
<feature type="transmembrane region" description="Helical" evidence="8">
    <location>
        <begin position="165"/>
        <end position="189"/>
    </location>
</feature>
<keyword evidence="5 8" id="KW-1133">Transmembrane helix</keyword>
<protein>
    <submittedName>
        <fullName evidence="9">NCS2 family permease</fullName>
    </submittedName>
</protein>
<gene>
    <name evidence="9" type="ORF">QCN29_30470</name>
</gene>
<feature type="transmembrane region" description="Helical" evidence="8">
    <location>
        <begin position="86"/>
        <end position="114"/>
    </location>
</feature>
<comment type="similarity">
    <text evidence="2">Belongs to the nucleobase:cation symporter-2 (NCS2) (TC 2.A.40) family. Azg-like subfamily.</text>
</comment>
<dbReference type="PANTHER" id="PTHR43337:SF1">
    <property type="entry name" value="XANTHINE_URACIL PERMEASE C887.17-RELATED"/>
    <property type="match status" value="1"/>
</dbReference>
<feature type="transmembrane region" description="Helical" evidence="8">
    <location>
        <begin position="402"/>
        <end position="419"/>
    </location>
</feature>
<comment type="subcellular location">
    <subcellularLocation>
        <location evidence="1">Endomembrane system</location>
        <topology evidence="1">Multi-pass membrane protein</topology>
    </subcellularLocation>
</comment>
<dbReference type="InterPro" id="IPR045018">
    <property type="entry name" value="Azg-like"/>
</dbReference>
<feature type="transmembrane region" description="Helical" evidence="8">
    <location>
        <begin position="295"/>
        <end position="320"/>
    </location>
</feature>
<feature type="transmembrane region" description="Helical" evidence="8">
    <location>
        <begin position="209"/>
        <end position="229"/>
    </location>
</feature>
<reference evidence="9 10" key="1">
    <citation type="submission" date="2023-04" db="EMBL/GenBank/DDBJ databases">
        <title>Streptomyces chengmaiensis sp. nov. isolated from the stem of mangrove plant in Hainan.</title>
        <authorList>
            <person name="Huang X."/>
            <person name="Zhou S."/>
            <person name="Chu X."/>
            <person name="Xie Y."/>
            <person name="Lin Y."/>
        </authorList>
    </citation>
    <scope>NUCLEOTIDE SEQUENCE [LARGE SCALE GENOMIC DNA]</scope>
    <source>
        <strain evidence="9 10">HNM0663</strain>
    </source>
</reference>
<sequence>MTPTATAPADGRQSPQPQRQPGSGHGRLGVALDRYFRVSERGSTFGREVRGGFATFFAMAYIIVLNPIILGSAHDLHENYLDGGQLVTATVITAAFTTLLMGVIGNVPVALAAGLGVNTVVALQLAPRMSWPDAMGMVVLAGFAVMLLVATGLRERVMNAVPLGLRKGIAIGIGLFIMLIGLVDSGFVSRIPDEADTVVPLQLGPDGHLGGWPVLVFVVGVLLTLALIIRKAPGAILISIVAMTAVAAAVQLAADLPEGAWGLTTPEWPGSPVASPDFGLIGQVSLFGGFEKVGLLTGLLFVFTVLLSCFFDAMGTILAVGDEAKLMDEDGNVPGINKVLLVDGLAVASGGASSSSATTCFVESTAGVGEGARTGLASVVTGGLFSLALFLTPLATMVPSQAATPALVAVGFLILAGSVRDIDWGDFTIAVPAFLAMVMMPFTYSITNGIGIGFIAFSVLRLAAGRGREVPVAMYAVSAVFAFYYVMPALGLTS</sequence>
<evidence type="ECO:0000256" key="5">
    <source>
        <dbReference type="ARBA" id="ARBA00022989"/>
    </source>
</evidence>
<keyword evidence="4 8" id="KW-0812">Transmembrane</keyword>
<evidence type="ECO:0000313" key="10">
    <source>
        <dbReference type="Proteomes" id="UP001223144"/>
    </source>
</evidence>
<dbReference type="Proteomes" id="UP001223144">
    <property type="component" value="Unassembled WGS sequence"/>
</dbReference>
<dbReference type="Pfam" id="PF00860">
    <property type="entry name" value="Xan_ur_permease"/>
    <property type="match status" value="1"/>
</dbReference>
<evidence type="ECO:0000256" key="3">
    <source>
        <dbReference type="ARBA" id="ARBA00022448"/>
    </source>
</evidence>
<evidence type="ECO:0000313" key="9">
    <source>
        <dbReference type="EMBL" id="MDH2393024.1"/>
    </source>
</evidence>
<comment type="caution">
    <text evidence="9">The sequence shown here is derived from an EMBL/GenBank/DDBJ whole genome shotgun (WGS) entry which is preliminary data.</text>
</comment>
<evidence type="ECO:0000256" key="1">
    <source>
        <dbReference type="ARBA" id="ARBA00004127"/>
    </source>
</evidence>
<feature type="transmembrane region" description="Helical" evidence="8">
    <location>
        <begin position="431"/>
        <end position="460"/>
    </location>
</feature>
<keyword evidence="10" id="KW-1185">Reference proteome</keyword>
<organism evidence="9 10">
    <name type="scientific">Streptomyces chengmaiensis</name>
    <dbReference type="NCBI Taxonomy" id="3040919"/>
    <lineage>
        <taxon>Bacteria</taxon>
        <taxon>Bacillati</taxon>
        <taxon>Actinomycetota</taxon>
        <taxon>Actinomycetes</taxon>
        <taxon>Kitasatosporales</taxon>
        <taxon>Streptomycetaceae</taxon>
        <taxon>Streptomyces</taxon>
    </lineage>
</organism>
<accession>A0ABT6HY95</accession>
<feature type="transmembrane region" description="Helical" evidence="8">
    <location>
        <begin position="236"/>
        <end position="254"/>
    </location>
</feature>
<keyword evidence="3" id="KW-0813">Transport</keyword>
<dbReference type="InterPro" id="IPR006043">
    <property type="entry name" value="NCS2"/>
</dbReference>
<feature type="region of interest" description="Disordered" evidence="7">
    <location>
        <begin position="1"/>
        <end position="27"/>
    </location>
</feature>
<evidence type="ECO:0000256" key="6">
    <source>
        <dbReference type="ARBA" id="ARBA00023136"/>
    </source>
</evidence>
<proteinExistence type="inferred from homology"/>
<evidence type="ECO:0000256" key="4">
    <source>
        <dbReference type="ARBA" id="ARBA00022692"/>
    </source>
</evidence>
<evidence type="ECO:0000256" key="8">
    <source>
        <dbReference type="SAM" id="Phobius"/>
    </source>
</evidence>
<feature type="transmembrane region" description="Helical" evidence="8">
    <location>
        <begin position="376"/>
        <end position="396"/>
    </location>
</feature>
<evidence type="ECO:0000256" key="7">
    <source>
        <dbReference type="SAM" id="MobiDB-lite"/>
    </source>
</evidence>
<dbReference type="EMBL" id="JARWBG010000054">
    <property type="protein sequence ID" value="MDH2393024.1"/>
    <property type="molecule type" value="Genomic_DNA"/>
</dbReference>
<dbReference type="PANTHER" id="PTHR43337">
    <property type="entry name" value="XANTHINE/URACIL PERMEASE C887.17-RELATED"/>
    <property type="match status" value="1"/>
</dbReference>